<evidence type="ECO:0000313" key="1">
    <source>
        <dbReference type="EMBL" id="KAF9545270.1"/>
    </source>
</evidence>
<accession>A0A9P6K437</accession>
<comment type="caution">
    <text evidence="1">The sequence shown here is derived from an EMBL/GenBank/DDBJ whole genome shotgun (WGS) entry which is preliminary data.</text>
</comment>
<reference evidence="1" key="1">
    <citation type="journal article" date="2020" name="Fungal Divers.">
        <title>Resolving the Mortierellaceae phylogeny through synthesis of multi-gene phylogenetics and phylogenomics.</title>
        <authorList>
            <person name="Vandepol N."/>
            <person name="Liber J."/>
            <person name="Desiro A."/>
            <person name="Na H."/>
            <person name="Kennedy M."/>
            <person name="Barry K."/>
            <person name="Grigoriev I.V."/>
            <person name="Miller A.N."/>
            <person name="O'Donnell K."/>
            <person name="Stajich J.E."/>
            <person name="Bonito G."/>
        </authorList>
    </citation>
    <scope>NUCLEOTIDE SEQUENCE</scope>
    <source>
        <strain evidence="1">NRRL 2591</strain>
    </source>
</reference>
<dbReference type="AlphaFoldDB" id="A0A9P6K437"/>
<sequence length="154" mass="17724">MARALRTLGLSYVKAIGVNQPSSVISRPNTPMNLAQSPPELMQLLWKVSGKNRYGDFVKLAHDFRNSCPLFRTLKMYCNFRQTASLATAPPIRESSTAGLIKLSLVHLLVHYRRLEKFKIMDVPTNYQTILDVWGSKGWKCLELETFELDFYRR</sequence>
<gene>
    <name evidence="1" type="ORF">EC957_011143</name>
</gene>
<keyword evidence="2" id="KW-1185">Reference proteome</keyword>
<name>A0A9P6K437_9FUNG</name>
<protein>
    <submittedName>
        <fullName evidence="1">Uncharacterized protein</fullName>
    </submittedName>
</protein>
<dbReference type="EMBL" id="JAAAXW010000075">
    <property type="protein sequence ID" value="KAF9545270.1"/>
    <property type="molecule type" value="Genomic_DNA"/>
</dbReference>
<dbReference type="Proteomes" id="UP000723463">
    <property type="component" value="Unassembled WGS sequence"/>
</dbReference>
<organism evidence="1 2">
    <name type="scientific">Mortierella hygrophila</name>
    <dbReference type="NCBI Taxonomy" id="979708"/>
    <lineage>
        <taxon>Eukaryota</taxon>
        <taxon>Fungi</taxon>
        <taxon>Fungi incertae sedis</taxon>
        <taxon>Mucoromycota</taxon>
        <taxon>Mortierellomycotina</taxon>
        <taxon>Mortierellomycetes</taxon>
        <taxon>Mortierellales</taxon>
        <taxon>Mortierellaceae</taxon>
        <taxon>Mortierella</taxon>
    </lineage>
</organism>
<proteinExistence type="predicted"/>
<evidence type="ECO:0000313" key="2">
    <source>
        <dbReference type="Proteomes" id="UP000723463"/>
    </source>
</evidence>